<dbReference type="CDD" id="cd09917">
    <property type="entry name" value="F-box_SF"/>
    <property type="match status" value="1"/>
</dbReference>
<dbReference type="HOGENOM" id="CLU_010840_2_2_1"/>
<sequence length="911" mass="103426">MEGDRFHSNTRQALRIPNQGGFIVPPLVSIANRNNQETMENAGDAMELDSSSTITNQIPLNNLGINLAENPNNEPFDSSSSSSLPNQHQVNNNILSNLTSNDNSSNEDVQDTGDNDPETDDEEHARFQLLRKRARTNSIAFPHPNFQTPINSRPGSLIHVLPPETLCLIFSYVYHKKDLLSILLTCKYWASLIVGMIWFRPGLLNKSIMRKLQMILEEDPTTQIWDYRLFIKRLNLSLISNLINDNFLYLFANCKNLERITLVNCTKLKSSSIAKLLDGCSRLQSIDLTGTTHLENDIYYSLANNCKRLQGLYAPGSYNISEDAVLSLIRNCPLLKRVKLSECNNITDVAIDSLVKNCPGLVELDVHGCEKITNASLNNLFLHSECLKEFKISKNQNITYECLENPSGTLLSLERLRILDFTQCSNITDKAVIKFVQLAPKLRNVVLSKCSSITDASLKAIATLGKNLHYIHLGHCSNITDVGAKELLQNCHRLQYIDLACCNQLTNATIIELAKLQKLRRIGLVKCSQITDEGILALAEQARNSDETLERVHLSYCVNLSIFPIYKLLQACPRLTHISLTGISQFLRPDITRFCREPPSEFNPHQKSIFCVFSGEGVNNLRTYLNHLIQTTEVQDREATEILQIIDGIIGTSTPIPLENFLTDENRFRFEHFIRTANDFLGDYPSINVGYERLDLFARCIFGGIQQTQATRVQRFFQLMHSRPVRAREREREAQRLQRMHLAMEATRNRHTTVLTSESRGLAEPVIQTYIPGNQVARLFQHTRSRAPRFHGSALEQMLLAGVDDGNTIVRLRDSNSSTSIEVIVFNPDDYRSLSSEIDNLPSDFITITFDQPRNRPQYIQRNFDQQRSIPVPRQNALRDSFRNVSRRVNVVQPLSNEDDHSTEDPIMNDD</sequence>
<dbReference type="Proteomes" id="UP000029867">
    <property type="component" value="Unassembled WGS sequence"/>
</dbReference>
<gene>
    <name evidence="4" type="ORF">JL09_g3557</name>
</gene>
<comment type="caution">
    <text evidence="4">The sequence shown here is derived from an EMBL/GenBank/DDBJ whole genome shotgun (WGS) entry which is preliminary data.</text>
</comment>
<dbReference type="SUPFAM" id="SSF52047">
    <property type="entry name" value="RNI-like"/>
    <property type="match status" value="1"/>
</dbReference>
<feature type="domain" description="F-box/LRR-repeat protein 15-like leucin rich repeat" evidence="3">
    <location>
        <begin position="251"/>
        <end position="379"/>
    </location>
</feature>
<dbReference type="InterPro" id="IPR001810">
    <property type="entry name" value="F-box_dom"/>
</dbReference>
<feature type="compositionally biased region" description="Acidic residues" evidence="1">
    <location>
        <begin position="108"/>
        <end position="122"/>
    </location>
</feature>
<evidence type="ECO:0000256" key="1">
    <source>
        <dbReference type="SAM" id="MobiDB-lite"/>
    </source>
</evidence>
<dbReference type="eggNOG" id="KOG1947">
    <property type="taxonomic scope" value="Eukaryota"/>
</dbReference>
<dbReference type="GO" id="GO:0031146">
    <property type="term" value="P:SCF-dependent proteasomal ubiquitin-dependent protein catabolic process"/>
    <property type="evidence" value="ECO:0007669"/>
    <property type="project" value="TreeGrafter"/>
</dbReference>
<proteinExistence type="predicted"/>
<dbReference type="Gene3D" id="1.20.1280.50">
    <property type="match status" value="1"/>
</dbReference>
<evidence type="ECO:0000313" key="4">
    <source>
        <dbReference type="EMBL" id="KGK37260.1"/>
    </source>
</evidence>
<dbReference type="Gene3D" id="3.80.10.10">
    <property type="entry name" value="Ribonuclease Inhibitor"/>
    <property type="match status" value="2"/>
</dbReference>
<organism evidence="4 5">
    <name type="scientific">Pichia kudriavzevii</name>
    <name type="common">Yeast</name>
    <name type="synonym">Issatchenkia orientalis</name>
    <dbReference type="NCBI Taxonomy" id="4909"/>
    <lineage>
        <taxon>Eukaryota</taxon>
        <taxon>Fungi</taxon>
        <taxon>Dikarya</taxon>
        <taxon>Ascomycota</taxon>
        <taxon>Saccharomycotina</taxon>
        <taxon>Pichiomycetes</taxon>
        <taxon>Pichiales</taxon>
        <taxon>Pichiaceae</taxon>
        <taxon>Pichia</taxon>
    </lineage>
</organism>
<feature type="region of interest" description="Disordered" evidence="1">
    <location>
        <begin position="889"/>
        <end position="911"/>
    </location>
</feature>
<dbReference type="PANTHER" id="PTHR13318">
    <property type="entry name" value="PARTNER OF PAIRED, ISOFORM B-RELATED"/>
    <property type="match status" value="1"/>
</dbReference>
<dbReference type="SMART" id="SM00367">
    <property type="entry name" value="LRR_CC"/>
    <property type="match status" value="10"/>
</dbReference>
<evidence type="ECO:0000259" key="3">
    <source>
        <dbReference type="Pfam" id="PF25372"/>
    </source>
</evidence>
<dbReference type="VEuPathDB" id="FungiDB:C5L36_0A06550"/>
<dbReference type="InterPro" id="IPR036047">
    <property type="entry name" value="F-box-like_dom_sf"/>
</dbReference>
<dbReference type="Pfam" id="PF12937">
    <property type="entry name" value="F-box-like"/>
    <property type="match status" value="1"/>
</dbReference>
<evidence type="ECO:0000313" key="5">
    <source>
        <dbReference type="Proteomes" id="UP000029867"/>
    </source>
</evidence>
<reference evidence="5" key="1">
    <citation type="journal article" date="2014" name="Microb. Cell Fact.">
        <title>Exploiting Issatchenkia orientalis SD108 for succinic acid production.</title>
        <authorList>
            <person name="Xiao H."/>
            <person name="Shao Z."/>
            <person name="Jiang Y."/>
            <person name="Dole S."/>
            <person name="Zhao H."/>
        </authorList>
    </citation>
    <scope>NUCLEOTIDE SEQUENCE [LARGE SCALE GENOMIC DNA]</scope>
    <source>
        <strain evidence="5">SD108</strain>
    </source>
</reference>
<dbReference type="InterPro" id="IPR057207">
    <property type="entry name" value="FBXL15_LRR"/>
</dbReference>
<feature type="domain" description="F-box" evidence="2">
    <location>
        <begin position="159"/>
        <end position="201"/>
    </location>
</feature>
<dbReference type="InterPro" id="IPR006553">
    <property type="entry name" value="Leu-rich_rpt_Cys-con_subtyp"/>
</dbReference>
<dbReference type="Pfam" id="PF25372">
    <property type="entry name" value="DUF7885"/>
    <property type="match status" value="2"/>
</dbReference>
<feature type="compositionally biased region" description="Polar residues" evidence="1">
    <location>
        <begin position="65"/>
        <end position="77"/>
    </location>
</feature>
<feature type="domain" description="F-box/LRR-repeat protein 15-like leucin rich repeat" evidence="3">
    <location>
        <begin position="410"/>
        <end position="563"/>
    </location>
</feature>
<dbReference type="InterPro" id="IPR032675">
    <property type="entry name" value="LRR_dom_sf"/>
</dbReference>
<accession>A0A099NXF0</accession>
<feature type="compositionally biased region" description="Low complexity" evidence="1">
    <location>
        <begin position="91"/>
        <end position="106"/>
    </location>
</feature>
<dbReference type="AlphaFoldDB" id="A0A099NXF0"/>
<protein>
    <submittedName>
        <fullName evidence="4">Uncharacterized protein</fullName>
    </submittedName>
</protein>
<dbReference type="EMBL" id="JQFK01000040">
    <property type="protein sequence ID" value="KGK37260.1"/>
    <property type="molecule type" value="Genomic_DNA"/>
</dbReference>
<name>A0A099NXF0_PICKU</name>
<feature type="region of interest" description="Disordered" evidence="1">
    <location>
        <begin position="65"/>
        <end position="123"/>
    </location>
</feature>
<evidence type="ECO:0000259" key="2">
    <source>
        <dbReference type="Pfam" id="PF12937"/>
    </source>
</evidence>
<dbReference type="GO" id="GO:0019005">
    <property type="term" value="C:SCF ubiquitin ligase complex"/>
    <property type="evidence" value="ECO:0007669"/>
    <property type="project" value="TreeGrafter"/>
</dbReference>
<dbReference type="SUPFAM" id="SSF81383">
    <property type="entry name" value="F-box domain"/>
    <property type="match status" value="1"/>
</dbReference>